<dbReference type="Proteomes" id="UP001158049">
    <property type="component" value="Unassembled WGS sequence"/>
</dbReference>
<comment type="caution">
    <text evidence="1">The sequence shown here is derived from an EMBL/GenBank/DDBJ whole genome shotgun (WGS) entry which is preliminary data.</text>
</comment>
<evidence type="ECO:0000313" key="1">
    <source>
        <dbReference type="EMBL" id="SMP72378.1"/>
    </source>
</evidence>
<organism evidence="1 2">
    <name type="scientific">Noviherbaspirillum suwonense</name>
    <dbReference type="NCBI Taxonomy" id="1224511"/>
    <lineage>
        <taxon>Bacteria</taxon>
        <taxon>Pseudomonadati</taxon>
        <taxon>Pseudomonadota</taxon>
        <taxon>Betaproteobacteria</taxon>
        <taxon>Burkholderiales</taxon>
        <taxon>Oxalobacteraceae</taxon>
        <taxon>Noviherbaspirillum</taxon>
    </lineage>
</organism>
<dbReference type="PANTHER" id="PTHR30203">
    <property type="entry name" value="OUTER MEMBRANE CATION EFFLUX PROTEIN"/>
    <property type="match status" value="1"/>
</dbReference>
<protein>
    <submittedName>
        <fullName evidence="1">Outer membrane protein TolC</fullName>
    </submittedName>
</protein>
<sequence>MLYPFTASSSTPVVVSRLRRGSCIFAISAALTFSSGAWSQEGSLSLLAAQQRAVELSRQVAAKDYAVSSSRDMAVAAGQLPDPILRAGIDNLPVNGPDRFSLTNDFMTMRRIGLMQELTRSDKRQARSERFEREAEKGLAEKSFAVASVERATALAWLDLYYAQAIDAAITEQRTQAKLEIQAAEGAYRAGRGNQADIFAARSAVATFDNQSSEAQRRILNAKTILSRWIGKAADMPLAAKPPTNEIRLDPATLDTVLLHHPEIAIVAKQAEIAAAEAKLAEANKRADWSVEVAYQQRGPAYSNMVSVGISLPLQWDQKNRQERELSSKLALVEQAKAERDDMVREHVAQTRAMINEWENGKERQQRYENELIPLANDRTGAVIAAYRGGKATLSEVLASRRNVIDMRLQGLQLEAETARLWAQLNYLFPIDAVDSHQFMPIFEDSK</sequence>
<dbReference type="EMBL" id="FXUL01000018">
    <property type="protein sequence ID" value="SMP72378.1"/>
    <property type="molecule type" value="Genomic_DNA"/>
</dbReference>
<keyword evidence="2" id="KW-1185">Reference proteome</keyword>
<evidence type="ECO:0000313" key="2">
    <source>
        <dbReference type="Proteomes" id="UP001158049"/>
    </source>
</evidence>
<proteinExistence type="predicted"/>
<name>A0ABY1QJA6_9BURK</name>
<dbReference type="Gene3D" id="1.20.1600.10">
    <property type="entry name" value="Outer membrane efflux proteins (OEP)"/>
    <property type="match status" value="1"/>
</dbReference>
<dbReference type="PANTHER" id="PTHR30203:SF24">
    <property type="entry name" value="BLR4935 PROTEIN"/>
    <property type="match status" value="1"/>
</dbReference>
<accession>A0ABY1QJA6</accession>
<reference evidence="1 2" key="1">
    <citation type="submission" date="2017-05" db="EMBL/GenBank/DDBJ databases">
        <authorList>
            <person name="Varghese N."/>
            <person name="Submissions S."/>
        </authorList>
    </citation>
    <scope>NUCLEOTIDE SEQUENCE [LARGE SCALE GENOMIC DNA]</scope>
    <source>
        <strain evidence="1 2">DSM 26001</strain>
    </source>
</reference>
<dbReference type="SUPFAM" id="SSF56954">
    <property type="entry name" value="Outer membrane efflux proteins (OEP)"/>
    <property type="match status" value="1"/>
</dbReference>
<gene>
    <name evidence="1" type="ORF">SAMN06295970_1189</name>
</gene>
<dbReference type="InterPro" id="IPR010131">
    <property type="entry name" value="MdtP/NodT-like"/>
</dbReference>